<feature type="domain" description="M23ase beta-sheet core" evidence="1">
    <location>
        <begin position="53"/>
        <end position="139"/>
    </location>
</feature>
<dbReference type="InterPro" id="IPR016047">
    <property type="entry name" value="M23ase_b-sheet_dom"/>
</dbReference>
<dbReference type="InterPro" id="IPR050570">
    <property type="entry name" value="Cell_wall_metabolism_enzyme"/>
</dbReference>
<dbReference type="CDD" id="cd12797">
    <property type="entry name" value="M23_peptidase"/>
    <property type="match status" value="1"/>
</dbReference>
<dbReference type="RefSeq" id="WP_186902084.1">
    <property type="nucleotide sequence ID" value="NZ_JACOGD010000001.1"/>
</dbReference>
<evidence type="ECO:0000259" key="1">
    <source>
        <dbReference type="Pfam" id="PF01551"/>
    </source>
</evidence>
<dbReference type="PANTHER" id="PTHR21666:SF268">
    <property type="entry name" value="PEPTIDASE M23 DOMAIN-CONTAINING PROTEIN"/>
    <property type="match status" value="1"/>
</dbReference>
<reference evidence="2 3" key="1">
    <citation type="submission" date="2020-08" db="EMBL/GenBank/DDBJ databases">
        <title>Novel species isolated from subtropical streams in China.</title>
        <authorList>
            <person name="Lu H."/>
        </authorList>
    </citation>
    <scope>NUCLEOTIDE SEQUENCE [LARGE SCALE GENOMIC DNA]</scope>
    <source>
        <strain evidence="2 3">CY22W</strain>
    </source>
</reference>
<dbReference type="PANTHER" id="PTHR21666">
    <property type="entry name" value="PEPTIDASE-RELATED"/>
    <property type="match status" value="1"/>
</dbReference>
<dbReference type="InterPro" id="IPR011055">
    <property type="entry name" value="Dup_hybrid_motif"/>
</dbReference>
<accession>A0ABR7A0H0</accession>
<dbReference type="Gene3D" id="2.70.70.10">
    <property type="entry name" value="Glucose Permease (Domain IIA)"/>
    <property type="match status" value="1"/>
</dbReference>
<dbReference type="Pfam" id="PF01551">
    <property type="entry name" value="Peptidase_M23"/>
    <property type="match status" value="1"/>
</dbReference>
<evidence type="ECO:0000313" key="3">
    <source>
        <dbReference type="Proteomes" id="UP000654304"/>
    </source>
</evidence>
<protein>
    <submittedName>
        <fullName evidence="2">M23 family metallopeptidase</fullName>
    </submittedName>
</protein>
<organism evidence="2 3">
    <name type="scientific">Undibacterium curvum</name>
    <dbReference type="NCBI Taxonomy" id="2762294"/>
    <lineage>
        <taxon>Bacteria</taxon>
        <taxon>Pseudomonadati</taxon>
        <taxon>Pseudomonadota</taxon>
        <taxon>Betaproteobacteria</taxon>
        <taxon>Burkholderiales</taxon>
        <taxon>Oxalobacteraceae</taxon>
        <taxon>Undibacterium</taxon>
    </lineage>
</organism>
<proteinExistence type="predicted"/>
<dbReference type="EMBL" id="JACOGD010000001">
    <property type="protein sequence ID" value="MBC3930178.1"/>
    <property type="molecule type" value="Genomic_DNA"/>
</dbReference>
<name>A0ABR7A0H0_9BURK</name>
<sequence length="172" mass="18789">MRHRSIQILLFLLAIVVTGYLIPDKTVIPVQAASKKDWNRSSFWFEPWGQSGVHKGIDIFAKQGQPVIAASSGIVIYQGQLGIGGNVIAILGPKWRIHYYAHLAEPTAAPWFVASGERIGSVGTSGNAAGKAPHLHYAILSVIPLPWRYSQATQGWRQIYYLNPDEVLAGGS</sequence>
<evidence type="ECO:0000313" key="2">
    <source>
        <dbReference type="EMBL" id="MBC3930178.1"/>
    </source>
</evidence>
<dbReference type="Proteomes" id="UP000654304">
    <property type="component" value="Unassembled WGS sequence"/>
</dbReference>
<dbReference type="SUPFAM" id="SSF51261">
    <property type="entry name" value="Duplicated hybrid motif"/>
    <property type="match status" value="1"/>
</dbReference>
<gene>
    <name evidence="2" type="ORF">H8K43_00715</name>
</gene>
<keyword evidence="3" id="KW-1185">Reference proteome</keyword>
<comment type="caution">
    <text evidence="2">The sequence shown here is derived from an EMBL/GenBank/DDBJ whole genome shotgun (WGS) entry which is preliminary data.</text>
</comment>